<keyword evidence="3 5" id="KW-0396">Initiation factor</keyword>
<dbReference type="Pfam" id="PF18005">
    <property type="entry name" value="eIF3m_C_helix"/>
    <property type="match status" value="1"/>
</dbReference>
<dbReference type="GO" id="GO:0016282">
    <property type="term" value="C:eukaryotic 43S preinitiation complex"/>
    <property type="evidence" value="ECO:0007669"/>
    <property type="project" value="UniProtKB-UniRule"/>
</dbReference>
<name>A0A6A6HI40_VIRVR</name>
<dbReference type="Pfam" id="PF01399">
    <property type="entry name" value="PCI"/>
    <property type="match status" value="1"/>
</dbReference>
<dbReference type="Proteomes" id="UP000800092">
    <property type="component" value="Unassembled WGS sequence"/>
</dbReference>
<dbReference type="InterPro" id="IPR045237">
    <property type="entry name" value="COPS7/eIF3m"/>
</dbReference>
<dbReference type="HAMAP" id="MF_03012">
    <property type="entry name" value="eIF3m"/>
    <property type="match status" value="1"/>
</dbReference>
<dbReference type="InterPro" id="IPR027528">
    <property type="entry name" value="eIF3m"/>
</dbReference>
<dbReference type="AlphaFoldDB" id="A0A6A6HI40"/>
<dbReference type="EMBL" id="ML991779">
    <property type="protein sequence ID" value="KAF2237552.1"/>
    <property type="molecule type" value="Genomic_DNA"/>
</dbReference>
<comment type="subcellular location">
    <subcellularLocation>
        <location evidence="5">Cytoplasm</location>
    </subcellularLocation>
</comment>
<dbReference type="GO" id="GO:0001732">
    <property type="term" value="P:formation of cytoplasmic translation initiation complex"/>
    <property type="evidence" value="ECO:0007669"/>
    <property type="project" value="UniProtKB-UniRule"/>
</dbReference>
<keyword evidence="2 5" id="KW-0963">Cytoplasm</keyword>
<proteinExistence type="inferred from homology"/>
<dbReference type="InterPro" id="IPR016024">
    <property type="entry name" value="ARM-type_fold"/>
</dbReference>
<dbReference type="PANTHER" id="PTHR15350:SF2">
    <property type="entry name" value="EUKARYOTIC TRANSLATION INITIATION FACTOR 3 SUBUNIT M"/>
    <property type="match status" value="1"/>
</dbReference>
<evidence type="ECO:0000313" key="7">
    <source>
        <dbReference type="EMBL" id="KAF2237552.1"/>
    </source>
</evidence>
<comment type="function">
    <text evidence="5">Component of the eukaryotic translation initiation factor 3 (eIF-3) complex, which is involved in protein synthesis of a specialized repertoire of mRNAs and, together with other initiation factors, stimulates binding of mRNA and methionyl-tRNAi to the 40S ribosome. The eIF-3 complex specifically targets and initiates translation of a subset of mRNAs involved in cell proliferation.</text>
</comment>
<dbReference type="OrthoDB" id="10267031at2759"/>
<sequence>MPGVLNTVLIEGSFEELADEFAAYLDQLKKNQGDESSNIQSEVAALQGNGKQDDVLKKLVGGAEILNTAPEKEFIPAYSHLLHLVRQSENENMFLARICQHLSKPITSSPSNGPGLALSVLSTIFNILDPDDDIRYNILLTILAVVRQSSNFENLEPQLKNLDKWIVEWELDDEQQRKLFLTITDVASTAGEDETAYQYLIRALRTVSSDAVSNPEATSLSLRALKSALTHQSHFDFQDLTALDSVQALRRSNPIYFELLEIFSTEGLDEFNDFKDEHDGWLEEQEFDVQALNRKMRLLTLTSMAASASQTRQLPYSEISARLKIPSEEVEVWVIDVIRAGLVEGKLSQLNQMFLIHRSTYRVFGEREWREVASRLDLWRTSLVGVLNVVRQAKEERMREVETELNGSGAKA</sequence>
<evidence type="ECO:0000256" key="1">
    <source>
        <dbReference type="ARBA" id="ARBA00008482"/>
    </source>
</evidence>
<accession>A0A6A6HI40</accession>
<evidence type="ECO:0000259" key="6">
    <source>
        <dbReference type="PROSITE" id="PS50250"/>
    </source>
</evidence>
<comment type="subunit">
    <text evidence="5">Component of the eukaryotic translation initiation factor 3 (eIF-3) complex.</text>
</comment>
<dbReference type="PROSITE" id="PS50250">
    <property type="entry name" value="PCI"/>
    <property type="match status" value="1"/>
</dbReference>
<dbReference type="InterPro" id="IPR040750">
    <property type="entry name" value="eIF3m_C_helix"/>
</dbReference>
<gene>
    <name evidence="7" type="ORF">EV356DRAFT_527382</name>
</gene>
<evidence type="ECO:0000256" key="4">
    <source>
        <dbReference type="ARBA" id="ARBA00022917"/>
    </source>
</evidence>
<evidence type="ECO:0000256" key="5">
    <source>
        <dbReference type="HAMAP-Rule" id="MF_03012"/>
    </source>
</evidence>
<comment type="similarity">
    <text evidence="5">Belongs to the eIF-3 subunit M family.</text>
</comment>
<comment type="similarity">
    <text evidence="1">Belongs to the CSN7/EIF3M family. CSN7 subfamily.</text>
</comment>
<dbReference type="GO" id="GO:0033290">
    <property type="term" value="C:eukaryotic 48S preinitiation complex"/>
    <property type="evidence" value="ECO:0007669"/>
    <property type="project" value="UniProtKB-UniRule"/>
</dbReference>
<dbReference type="SUPFAM" id="SSF48371">
    <property type="entry name" value="ARM repeat"/>
    <property type="match status" value="1"/>
</dbReference>
<reference evidence="7" key="1">
    <citation type="journal article" date="2020" name="Stud. Mycol.">
        <title>101 Dothideomycetes genomes: a test case for predicting lifestyles and emergence of pathogens.</title>
        <authorList>
            <person name="Haridas S."/>
            <person name="Albert R."/>
            <person name="Binder M."/>
            <person name="Bloem J."/>
            <person name="Labutti K."/>
            <person name="Salamov A."/>
            <person name="Andreopoulos B."/>
            <person name="Baker S."/>
            <person name="Barry K."/>
            <person name="Bills G."/>
            <person name="Bluhm B."/>
            <person name="Cannon C."/>
            <person name="Castanera R."/>
            <person name="Culley D."/>
            <person name="Daum C."/>
            <person name="Ezra D."/>
            <person name="Gonzalez J."/>
            <person name="Henrissat B."/>
            <person name="Kuo A."/>
            <person name="Liang C."/>
            <person name="Lipzen A."/>
            <person name="Lutzoni F."/>
            <person name="Magnuson J."/>
            <person name="Mondo S."/>
            <person name="Nolan M."/>
            <person name="Ohm R."/>
            <person name="Pangilinan J."/>
            <person name="Park H.-J."/>
            <person name="Ramirez L."/>
            <person name="Alfaro M."/>
            <person name="Sun H."/>
            <person name="Tritt A."/>
            <person name="Yoshinaga Y."/>
            <person name="Zwiers L.-H."/>
            <person name="Turgeon B."/>
            <person name="Goodwin S."/>
            <person name="Spatafora J."/>
            <person name="Crous P."/>
            <person name="Grigoriev I."/>
        </authorList>
    </citation>
    <scope>NUCLEOTIDE SEQUENCE</scope>
    <source>
        <strain evidence="7">Tuck. ex Michener</strain>
    </source>
</reference>
<keyword evidence="4 5" id="KW-0648">Protein biosynthesis</keyword>
<evidence type="ECO:0000313" key="8">
    <source>
        <dbReference type="Proteomes" id="UP000800092"/>
    </source>
</evidence>
<protein>
    <recommendedName>
        <fullName evidence="5">Eukaryotic translation initiation factor 3 subunit M</fullName>
        <shortName evidence="5">eIF3m</shortName>
    </recommendedName>
</protein>
<feature type="domain" description="PCI" evidence="6">
    <location>
        <begin position="192"/>
        <end position="361"/>
    </location>
</feature>
<organism evidence="7 8">
    <name type="scientific">Viridothelium virens</name>
    <name type="common">Speckled blister lichen</name>
    <name type="synonym">Trypethelium virens</name>
    <dbReference type="NCBI Taxonomy" id="1048519"/>
    <lineage>
        <taxon>Eukaryota</taxon>
        <taxon>Fungi</taxon>
        <taxon>Dikarya</taxon>
        <taxon>Ascomycota</taxon>
        <taxon>Pezizomycotina</taxon>
        <taxon>Dothideomycetes</taxon>
        <taxon>Dothideomycetes incertae sedis</taxon>
        <taxon>Trypetheliales</taxon>
        <taxon>Trypetheliaceae</taxon>
        <taxon>Viridothelium</taxon>
    </lineage>
</organism>
<evidence type="ECO:0000256" key="3">
    <source>
        <dbReference type="ARBA" id="ARBA00022540"/>
    </source>
</evidence>
<dbReference type="GO" id="GO:0071541">
    <property type="term" value="C:eukaryotic translation initiation factor 3 complex, eIF3m"/>
    <property type="evidence" value="ECO:0007669"/>
    <property type="project" value="UniProtKB-UniRule"/>
</dbReference>
<dbReference type="PANTHER" id="PTHR15350">
    <property type="entry name" value="COP9 SIGNALOSOME COMPLEX SUBUNIT 7/DENDRITIC CELL PROTEIN GA17"/>
    <property type="match status" value="1"/>
</dbReference>
<evidence type="ECO:0000256" key="2">
    <source>
        <dbReference type="ARBA" id="ARBA00022490"/>
    </source>
</evidence>
<dbReference type="GO" id="GO:0003743">
    <property type="term" value="F:translation initiation factor activity"/>
    <property type="evidence" value="ECO:0007669"/>
    <property type="project" value="UniProtKB-UniRule"/>
</dbReference>
<dbReference type="InterPro" id="IPR000717">
    <property type="entry name" value="PCI_dom"/>
</dbReference>
<dbReference type="SMART" id="SM00088">
    <property type="entry name" value="PINT"/>
    <property type="match status" value="1"/>
</dbReference>
<keyword evidence="8" id="KW-1185">Reference proteome</keyword>